<dbReference type="GeneID" id="55617056"/>
<accession>A0A5B9N7U5</accession>
<reference evidence="1 2" key="1">
    <citation type="submission" date="2019-04" db="EMBL/GenBank/DDBJ databases">
        <title>Nine Novel Phages from a Plateau Lake in Southwest China Provide Insights into Aeromonas Phage Diversity.</title>
        <authorList>
            <person name="Xiao W."/>
            <person name="Bai M."/>
            <person name="Wang Y."/>
            <person name="Cui X."/>
        </authorList>
    </citation>
    <scope>NUCLEOTIDE SEQUENCE [LARGE SCALE GENOMIC DNA]</scope>
</reference>
<gene>
    <name evidence="1" type="primary">4L372D_138</name>
</gene>
<proteinExistence type="predicted"/>
<keyword evidence="2" id="KW-1185">Reference proteome</keyword>
<evidence type="ECO:0000313" key="2">
    <source>
        <dbReference type="Proteomes" id="UP000323739"/>
    </source>
</evidence>
<dbReference type="EMBL" id="MK813939">
    <property type="protein sequence ID" value="QEG08602.1"/>
    <property type="molecule type" value="Genomic_DNA"/>
</dbReference>
<evidence type="ECO:0000313" key="1">
    <source>
        <dbReference type="EMBL" id="QEG08602.1"/>
    </source>
</evidence>
<dbReference type="KEGG" id="vg:55617056"/>
<name>A0A5B9N7U5_9CAUD</name>
<dbReference type="Proteomes" id="UP000323739">
    <property type="component" value="Segment"/>
</dbReference>
<sequence length="114" mass="12802">MKDLIEILKDIGIWVRYLLTPSNIVVILLLALLILSGCSSKPEPAVKVVVQEVKIPVYMPCLDKKDLPVRTDYVTINIKKNDNPVVKVRKLDKLTQQQSNYIGVLEKALNGCSE</sequence>
<organism evidence="1 2">
    <name type="scientific">Aeromonas phage 4L372D</name>
    <dbReference type="NCBI Taxonomy" id="2588518"/>
    <lineage>
        <taxon>Viruses</taxon>
        <taxon>Duplodnaviria</taxon>
        <taxon>Heunggongvirae</taxon>
        <taxon>Uroviricota</taxon>
        <taxon>Caudoviricetes</taxon>
        <taxon>Plateaulakevirus</taxon>
        <taxon>Plateaulakevirus pv4L372D</taxon>
    </lineage>
</organism>
<dbReference type="RefSeq" id="YP_009846686.1">
    <property type="nucleotide sequence ID" value="NC_048771.1"/>
</dbReference>
<protein>
    <submittedName>
        <fullName evidence="1">Uncharacterized protein</fullName>
    </submittedName>
</protein>